<gene>
    <name evidence="2" type="ORF">JOB18_040177</name>
</gene>
<keyword evidence="3" id="KW-1185">Reference proteome</keyword>
<accession>A0AAV6SWW3</accession>
<reference evidence="2 3" key="1">
    <citation type="journal article" date="2021" name="Sci. Rep.">
        <title>Chromosome anchoring in Senegalese sole (Solea senegalensis) reveals sex-associated markers and genome rearrangements in flatfish.</title>
        <authorList>
            <person name="Guerrero-Cozar I."/>
            <person name="Gomez-Garrido J."/>
            <person name="Berbel C."/>
            <person name="Martinez-Blanch J.F."/>
            <person name="Alioto T."/>
            <person name="Claros M.G."/>
            <person name="Gagnaire P.A."/>
            <person name="Manchado M."/>
        </authorList>
    </citation>
    <scope>NUCLEOTIDE SEQUENCE [LARGE SCALE GENOMIC DNA]</scope>
    <source>
        <strain evidence="2">Sse05_10M</strain>
    </source>
</reference>
<dbReference type="AlphaFoldDB" id="A0AAV6SWW3"/>
<keyword evidence="1" id="KW-1133">Transmembrane helix</keyword>
<organism evidence="2 3">
    <name type="scientific">Solea senegalensis</name>
    <name type="common">Senegalese sole</name>
    <dbReference type="NCBI Taxonomy" id="28829"/>
    <lineage>
        <taxon>Eukaryota</taxon>
        <taxon>Metazoa</taxon>
        <taxon>Chordata</taxon>
        <taxon>Craniata</taxon>
        <taxon>Vertebrata</taxon>
        <taxon>Euteleostomi</taxon>
        <taxon>Actinopterygii</taxon>
        <taxon>Neopterygii</taxon>
        <taxon>Teleostei</taxon>
        <taxon>Neoteleostei</taxon>
        <taxon>Acanthomorphata</taxon>
        <taxon>Carangaria</taxon>
        <taxon>Pleuronectiformes</taxon>
        <taxon>Pleuronectoidei</taxon>
        <taxon>Soleidae</taxon>
        <taxon>Solea</taxon>
    </lineage>
</organism>
<comment type="caution">
    <text evidence="2">The sequence shown here is derived from an EMBL/GenBank/DDBJ whole genome shotgun (WGS) entry which is preliminary data.</text>
</comment>
<keyword evidence="1" id="KW-0812">Transmembrane</keyword>
<protein>
    <submittedName>
        <fullName evidence="2">Uncharacterized protein</fullName>
    </submittedName>
</protein>
<proteinExistence type="predicted"/>
<sequence>MSRVFTGASSSSFSMPSSQEAGSFLVFVFCFFFFGGGLIYGTSGNSATIKQFVLHFNSAVEKTTSPT</sequence>
<evidence type="ECO:0000313" key="3">
    <source>
        <dbReference type="Proteomes" id="UP000693946"/>
    </source>
</evidence>
<evidence type="ECO:0000256" key="1">
    <source>
        <dbReference type="SAM" id="Phobius"/>
    </source>
</evidence>
<name>A0AAV6SWW3_SOLSE</name>
<keyword evidence="1" id="KW-0472">Membrane</keyword>
<feature type="transmembrane region" description="Helical" evidence="1">
    <location>
        <begin position="21"/>
        <end position="41"/>
    </location>
</feature>
<dbReference type="Proteomes" id="UP000693946">
    <property type="component" value="Linkage Group LG11"/>
</dbReference>
<evidence type="ECO:0000313" key="2">
    <source>
        <dbReference type="EMBL" id="KAG7520992.1"/>
    </source>
</evidence>
<dbReference type="EMBL" id="JAGKHQ010000003">
    <property type="protein sequence ID" value="KAG7520992.1"/>
    <property type="molecule type" value="Genomic_DNA"/>
</dbReference>